<evidence type="ECO:0000313" key="3">
    <source>
        <dbReference type="Proteomes" id="UP000606172"/>
    </source>
</evidence>
<evidence type="ECO:0000313" key="2">
    <source>
        <dbReference type="EMBL" id="GII97440.1"/>
    </source>
</evidence>
<protein>
    <submittedName>
        <fullName evidence="2">Uncharacterized protein</fullName>
    </submittedName>
</protein>
<dbReference type="EMBL" id="BOOW01000059">
    <property type="protein sequence ID" value="GII97440.1"/>
    <property type="molecule type" value="Genomic_DNA"/>
</dbReference>
<dbReference type="RefSeq" id="WP_204033424.1">
    <property type="nucleotide sequence ID" value="NZ_BOOW01000059.1"/>
</dbReference>
<evidence type="ECO:0000256" key="1">
    <source>
        <dbReference type="SAM" id="MobiDB-lite"/>
    </source>
</evidence>
<dbReference type="AlphaFoldDB" id="A0A919V9P7"/>
<organism evidence="2 3">
    <name type="scientific">Sinosporangium siamense</name>
    <dbReference type="NCBI Taxonomy" id="1367973"/>
    <lineage>
        <taxon>Bacteria</taxon>
        <taxon>Bacillati</taxon>
        <taxon>Actinomycetota</taxon>
        <taxon>Actinomycetes</taxon>
        <taxon>Streptosporangiales</taxon>
        <taxon>Streptosporangiaceae</taxon>
        <taxon>Sinosporangium</taxon>
    </lineage>
</organism>
<feature type="region of interest" description="Disordered" evidence="1">
    <location>
        <begin position="1"/>
        <end position="43"/>
    </location>
</feature>
<accession>A0A919V9P7</accession>
<feature type="compositionally biased region" description="Low complexity" evidence="1">
    <location>
        <begin position="15"/>
        <end position="29"/>
    </location>
</feature>
<sequence>MTAGRNLSGPHGFHNITQGGINIGNTIRGDIAHSSPEPPSRALQDARTLLACMTKHAPEVPADAFADGTALHEELSAPTPAPHTLTRLLTRLEDHLRKTPALHEPLNRLKQTLSELHLLN</sequence>
<dbReference type="Proteomes" id="UP000606172">
    <property type="component" value="Unassembled WGS sequence"/>
</dbReference>
<name>A0A919V9P7_9ACTN</name>
<reference evidence="2" key="1">
    <citation type="submission" date="2021-01" db="EMBL/GenBank/DDBJ databases">
        <title>Whole genome shotgun sequence of Sinosporangium siamense NBRC 109515.</title>
        <authorList>
            <person name="Komaki H."/>
            <person name="Tamura T."/>
        </authorList>
    </citation>
    <scope>NUCLEOTIDE SEQUENCE</scope>
    <source>
        <strain evidence="2">NBRC 109515</strain>
    </source>
</reference>
<keyword evidence="3" id="KW-1185">Reference proteome</keyword>
<proteinExistence type="predicted"/>
<comment type="caution">
    <text evidence="2">The sequence shown here is derived from an EMBL/GenBank/DDBJ whole genome shotgun (WGS) entry which is preliminary data.</text>
</comment>
<gene>
    <name evidence="2" type="ORF">Ssi02_76710</name>
</gene>